<sequence>MGTREKGFEMHLPKPDNQPKEIPLQKGDGSSFILIFDLRDSPTERLLSPYIGRGGSQVPRSKITISALVVISGIKESTKANKVDSLLSQLATGIAADLVVLLFYGLAAERVRIESRSSPAGERQGMILLRYELAEGMKRYSTKTGTGIPEDA</sequence>
<organism evidence="2 3">
    <name type="scientific">Eruca vesicaria subsp. sativa</name>
    <name type="common">Garden rocket</name>
    <name type="synonym">Eruca sativa</name>
    <dbReference type="NCBI Taxonomy" id="29727"/>
    <lineage>
        <taxon>Eukaryota</taxon>
        <taxon>Viridiplantae</taxon>
        <taxon>Streptophyta</taxon>
        <taxon>Embryophyta</taxon>
        <taxon>Tracheophyta</taxon>
        <taxon>Spermatophyta</taxon>
        <taxon>Magnoliopsida</taxon>
        <taxon>eudicotyledons</taxon>
        <taxon>Gunneridae</taxon>
        <taxon>Pentapetalae</taxon>
        <taxon>rosids</taxon>
        <taxon>malvids</taxon>
        <taxon>Brassicales</taxon>
        <taxon>Brassicaceae</taxon>
        <taxon>Brassiceae</taxon>
        <taxon>Eruca</taxon>
    </lineage>
</organism>
<keyword evidence="3" id="KW-1185">Reference proteome</keyword>
<protein>
    <submittedName>
        <fullName evidence="2">Uncharacterized protein</fullName>
    </submittedName>
</protein>
<proteinExistence type="predicted"/>
<feature type="compositionally biased region" description="Basic and acidic residues" evidence="1">
    <location>
        <begin position="1"/>
        <end position="19"/>
    </location>
</feature>
<reference evidence="2 3" key="1">
    <citation type="submission" date="2022-03" db="EMBL/GenBank/DDBJ databases">
        <authorList>
            <person name="Macdonald S."/>
            <person name="Ahmed S."/>
            <person name="Newling K."/>
        </authorList>
    </citation>
    <scope>NUCLEOTIDE SEQUENCE [LARGE SCALE GENOMIC DNA]</scope>
</reference>
<dbReference type="Proteomes" id="UP001642260">
    <property type="component" value="Unassembled WGS sequence"/>
</dbReference>
<dbReference type="AlphaFoldDB" id="A0ABC8J062"/>
<name>A0ABC8J062_ERUVS</name>
<dbReference type="EMBL" id="CAKOAT010067822">
    <property type="protein sequence ID" value="CAH8307756.1"/>
    <property type="molecule type" value="Genomic_DNA"/>
</dbReference>
<comment type="caution">
    <text evidence="2">The sequence shown here is derived from an EMBL/GenBank/DDBJ whole genome shotgun (WGS) entry which is preliminary data.</text>
</comment>
<evidence type="ECO:0000313" key="2">
    <source>
        <dbReference type="EMBL" id="CAH8307756.1"/>
    </source>
</evidence>
<accession>A0ABC8J062</accession>
<gene>
    <name evidence="2" type="ORF">ERUC_LOCUS5016</name>
</gene>
<evidence type="ECO:0000313" key="3">
    <source>
        <dbReference type="Proteomes" id="UP001642260"/>
    </source>
</evidence>
<feature type="region of interest" description="Disordered" evidence="1">
    <location>
        <begin position="1"/>
        <end position="23"/>
    </location>
</feature>
<evidence type="ECO:0000256" key="1">
    <source>
        <dbReference type="SAM" id="MobiDB-lite"/>
    </source>
</evidence>